<accession>A0ABQ1DZF9</accession>
<dbReference type="NCBIfam" id="TIGR01549">
    <property type="entry name" value="HAD-SF-IA-v1"/>
    <property type="match status" value="1"/>
</dbReference>
<dbReference type="SUPFAM" id="SSF56784">
    <property type="entry name" value="HAD-like"/>
    <property type="match status" value="1"/>
</dbReference>
<dbReference type="PANTHER" id="PTHR43434">
    <property type="entry name" value="PHOSPHOGLYCOLATE PHOSPHATASE"/>
    <property type="match status" value="1"/>
</dbReference>
<organism evidence="1 2">
    <name type="scientific">Butyricicoccus faecihominis</name>
    <dbReference type="NCBI Taxonomy" id="1712515"/>
    <lineage>
        <taxon>Bacteria</taxon>
        <taxon>Bacillati</taxon>
        <taxon>Bacillota</taxon>
        <taxon>Clostridia</taxon>
        <taxon>Eubacteriales</taxon>
        <taxon>Butyricicoccaceae</taxon>
        <taxon>Butyricicoccus</taxon>
    </lineage>
</organism>
<dbReference type="PRINTS" id="PR00413">
    <property type="entry name" value="HADHALOGNASE"/>
</dbReference>
<dbReference type="EMBL" id="BLYJ01000013">
    <property type="protein sequence ID" value="GFO88111.1"/>
    <property type="molecule type" value="Genomic_DNA"/>
</dbReference>
<dbReference type="InterPro" id="IPR041492">
    <property type="entry name" value="HAD_2"/>
</dbReference>
<dbReference type="InterPro" id="IPR023198">
    <property type="entry name" value="PGP-like_dom2"/>
</dbReference>
<dbReference type="Pfam" id="PF13419">
    <property type="entry name" value="HAD_2"/>
    <property type="match status" value="1"/>
</dbReference>
<dbReference type="InterPro" id="IPR036412">
    <property type="entry name" value="HAD-like_sf"/>
</dbReference>
<dbReference type="InterPro" id="IPR006439">
    <property type="entry name" value="HAD-SF_hydro_IA"/>
</dbReference>
<evidence type="ECO:0000313" key="1">
    <source>
        <dbReference type="EMBL" id="GFO88111.1"/>
    </source>
</evidence>
<reference evidence="1 2" key="1">
    <citation type="submission" date="2020-06" db="EMBL/GenBank/DDBJ databases">
        <title>Characterization of fructooligosaccharide metabolism and fructooligosaccharide-degrading enzymes in human commensal butyrate producers.</title>
        <authorList>
            <person name="Tanno H."/>
            <person name="Fujii T."/>
            <person name="Hirano K."/>
            <person name="Maeno S."/>
            <person name="Tonozuka T."/>
            <person name="Sakamoto M."/>
            <person name="Ohkuma M."/>
            <person name="Tochio T."/>
            <person name="Endo A."/>
        </authorList>
    </citation>
    <scope>NUCLEOTIDE SEQUENCE [LARGE SCALE GENOMIC DNA]</scope>
    <source>
        <strain evidence="1 2">JCM 31056</strain>
    </source>
</reference>
<proteinExistence type="predicted"/>
<name>A0ABQ1DZF9_9FIRM</name>
<dbReference type="SFLD" id="SFLDG01129">
    <property type="entry name" value="C1.5:_HAD__Beta-PGM__Phosphata"/>
    <property type="match status" value="1"/>
</dbReference>
<comment type="caution">
    <text evidence="1">The sequence shown here is derived from an EMBL/GenBank/DDBJ whole genome shotgun (WGS) entry which is preliminary data.</text>
</comment>
<dbReference type="RefSeq" id="WP_118729056.1">
    <property type="nucleotide sequence ID" value="NZ_BLYJ01000013.1"/>
</dbReference>
<keyword evidence="2" id="KW-1185">Reference proteome</keyword>
<dbReference type="Proteomes" id="UP000620147">
    <property type="component" value="Unassembled WGS sequence"/>
</dbReference>
<gene>
    <name evidence="1" type="ORF">BUFA31_12750</name>
</gene>
<dbReference type="InterPro" id="IPR050155">
    <property type="entry name" value="HAD-like_hydrolase_sf"/>
</dbReference>
<dbReference type="InterPro" id="IPR023214">
    <property type="entry name" value="HAD_sf"/>
</dbReference>
<dbReference type="PANTHER" id="PTHR43434:SF1">
    <property type="entry name" value="PHOSPHOGLYCOLATE PHOSPHATASE"/>
    <property type="match status" value="1"/>
</dbReference>
<evidence type="ECO:0000313" key="2">
    <source>
        <dbReference type="Proteomes" id="UP000620147"/>
    </source>
</evidence>
<sequence length="219" mass="24625">MGFRACVWDLDGTLLYTLPTIHHYCNQSLRHFGFHDITLDECRDLCRLSIAEFYHKLLKLGGCPPDRVAALQPAIRDYDCAAYLSDFTYLTQPYAGVCETLAELNRRGIKNAVLTNKPNAVACALIDRFFGDAMELCVGQTPETISKPDPHSMDPVLDQLGIPREQILYVGDTDVDMQTARNTQTAAAAAAWGYQPLEMLLPYHPEFIVRKPEQLLTIF</sequence>
<protein>
    <submittedName>
        <fullName evidence="1">Haloacid dehalogenase</fullName>
    </submittedName>
</protein>
<dbReference type="Gene3D" id="3.40.50.1000">
    <property type="entry name" value="HAD superfamily/HAD-like"/>
    <property type="match status" value="1"/>
</dbReference>
<dbReference type="SFLD" id="SFLDS00003">
    <property type="entry name" value="Haloacid_Dehalogenase"/>
    <property type="match status" value="1"/>
</dbReference>
<dbReference type="Gene3D" id="1.10.150.240">
    <property type="entry name" value="Putative phosphatase, domain 2"/>
    <property type="match status" value="1"/>
</dbReference>